<dbReference type="EMBL" id="JAFIRN010000009">
    <property type="protein sequence ID" value="KAG5841774.1"/>
    <property type="molecule type" value="Genomic_DNA"/>
</dbReference>
<evidence type="ECO:0000256" key="12">
    <source>
        <dbReference type="ARBA" id="ARBA00041072"/>
    </source>
</evidence>
<keyword evidence="4" id="KW-1003">Cell membrane</keyword>
<evidence type="ECO:0000256" key="10">
    <source>
        <dbReference type="ARBA" id="ARBA00023170"/>
    </source>
</evidence>
<organism evidence="14 15">
    <name type="scientific">Anguilla anguilla</name>
    <name type="common">European freshwater eel</name>
    <name type="synonym">Muraena anguilla</name>
    <dbReference type="NCBI Taxonomy" id="7936"/>
    <lineage>
        <taxon>Eukaryota</taxon>
        <taxon>Metazoa</taxon>
        <taxon>Chordata</taxon>
        <taxon>Craniata</taxon>
        <taxon>Vertebrata</taxon>
        <taxon>Euteleostomi</taxon>
        <taxon>Actinopterygii</taxon>
        <taxon>Neopterygii</taxon>
        <taxon>Teleostei</taxon>
        <taxon>Anguilliformes</taxon>
        <taxon>Anguillidae</taxon>
        <taxon>Anguilla</taxon>
    </lineage>
</organism>
<name>A0A9D3M3C4_ANGAN</name>
<dbReference type="GO" id="GO:0005886">
    <property type="term" value="C:plasma membrane"/>
    <property type="evidence" value="ECO:0007669"/>
    <property type="project" value="UniProtKB-SubCell"/>
</dbReference>
<evidence type="ECO:0000256" key="7">
    <source>
        <dbReference type="ARBA" id="ARBA00022989"/>
    </source>
</evidence>
<dbReference type="GO" id="GO:0009986">
    <property type="term" value="C:cell surface"/>
    <property type="evidence" value="ECO:0007669"/>
    <property type="project" value="TreeGrafter"/>
</dbReference>
<comment type="similarity">
    <text evidence="2">Belongs to the RAMP family.</text>
</comment>
<dbReference type="GO" id="GO:0007186">
    <property type="term" value="P:G protein-coupled receptor signaling pathway"/>
    <property type="evidence" value="ECO:0007669"/>
    <property type="project" value="TreeGrafter"/>
</dbReference>
<dbReference type="Gene3D" id="1.10.150.510">
    <property type="entry name" value="Receptor activity modifying family"/>
    <property type="match status" value="1"/>
</dbReference>
<dbReference type="GO" id="GO:0006816">
    <property type="term" value="P:calcium ion transport"/>
    <property type="evidence" value="ECO:0007669"/>
    <property type="project" value="TreeGrafter"/>
</dbReference>
<feature type="transmembrane region" description="Helical" evidence="13">
    <location>
        <begin position="145"/>
        <end position="165"/>
    </location>
</feature>
<dbReference type="GO" id="GO:0032870">
    <property type="term" value="P:cellular response to hormone stimulus"/>
    <property type="evidence" value="ECO:0007669"/>
    <property type="project" value="TreeGrafter"/>
</dbReference>
<feature type="transmembrane region" description="Helical" evidence="13">
    <location>
        <begin position="20"/>
        <end position="38"/>
    </location>
</feature>
<evidence type="ECO:0000256" key="5">
    <source>
        <dbReference type="ARBA" id="ARBA00022692"/>
    </source>
</evidence>
<dbReference type="InterPro" id="IPR006985">
    <property type="entry name" value="RAMP"/>
</dbReference>
<evidence type="ECO:0000256" key="11">
    <source>
        <dbReference type="ARBA" id="ARBA00023180"/>
    </source>
</evidence>
<evidence type="ECO:0000256" key="13">
    <source>
        <dbReference type="SAM" id="Phobius"/>
    </source>
</evidence>
<dbReference type="Proteomes" id="UP001044222">
    <property type="component" value="Chromosome 9"/>
</dbReference>
<accession>A0A9D3M3C4</accession>
<protein>
    <recommendedName>
        <fullName evidence="12">Receptor activity-modifying protein 3</fullName>
    </recommendedName>
</protein>
<sequence>MSAKSWQIVMDENALLVSKLFIVGILITTVMTSGLSATENMKIEDPARAPADRCNESALLGEMEKCADDFKGDMALIDPRNWCNLTHFIREYNYFSACTETKAVLMGCYWPNPQVEGYIIHVHRRFFSNCTADHAVLVDPPDDTLTVLIAVPVLLTLLMITLVVWRSKRSDILA</sequence>
<evidence type="ECO:0000256" key="4">
    <source>
        <dbReference type="ARBA" id="ARBA00022475"/>
    </source>
</evidence>
<gene>
    <name evidence="14" type="ORF">ANANG_G00170480</name>
</gene>
<dbReference type="PANTHER" id="PTHR14076:SF2">
    <property type="entry name" value="RECEPTOR ACTIVITY-MODIFYING PROTEIN 3"/>
    <property type="match status" value="1"/>
</dbReference>
<evidence type="ECO:0000313" key="14">
    <source>
        <dbReference type="EMBL" id="KAG5841774.1"/>
    </source>
</evidence>
<keyword evidence="7 13" id="KW-1133">Transmembrane helix</keyword>
<evidence type="ECO:0000256" key="6">
    <source>
        <dbReference type="ARBA" id="ARBA00022729"/>
    </source>
</evidence>
<proteinExistence type="inferred from homology"/>
<comment type="subcellular location">
    <subcellularLocation>
        <location evidence="1">Cell membrane</location>
        <topology evidence="1">Single-pass type I membrane protein</topology>
    </subcellularLocation>
</comment>
<evidence type="ECO:0000256" key="2">
    <source>
        <dbReference type="ARBA" id="ARBA00007087"/>
    </source>
</evidence>
<dbReference type="Pfam" id="PF04901">
    <property type="entry name" value="RAMP"/>
    <property type="match status" value="1"/>
</dbReference>
<dbReference type="GO" id="GO:0008277">
    <property type="term" value="P:regulation of G protein-coupled receptor signaling pathway"/>
    <property type="evidence" value="ECO:0007669"/>
    <property type="project" value="InterPro"/>
</dbReference>
<keyword evidence="3" id="KW-0813">Transport</keyword>
<dbReference type="GO" id="GO:0072659">
    <property type="term" value="P:protein localization to plasma membrane"/>
    <property type="evidence" value="ECO:0007669"/>
    <property type="project" value="TreeGrafter"/>
</dbReference>
<evidence type="ECO:0000256" key="9">
    <source>
        <dbReference type="ARBA" id="ARBA00023157"/>
    </source>
</evidence>
<dbReference type="GO" id="GO:0031623">
    <property type="term" value="P:receptor internalization"/>
    <property type="evidence" value="ECO:0007669"/>
    <property type="project" value="TreeGrafter"/>
</dbReference>
<dbReference type="PANTHER" id="PTHR14076">
    <property type="entry name" value="RECEPTOR ACTIVITY MODIFYING PROTEIN RAMP"/>
    <property type="match status" value="1"/>
</dbReference>
<evidence type="ECO:0000256" key="1">
    <source>
        <dbReference type="ARBA" id="ARBA00004251"/>
    </source>
</evidence>
<keyword evidence="8 13" id="KW-0472">Membrane</keyword>
<keyword evidence="6" id="KW-0732">Signal</keyword>
<dbReference type="GO" id="GO:0006886">
    <property type="term" value="P:intracellular protein transport"/>
    <property type="evidence" value="ECO:0007669"/>
    <property type="project" value="InterPro"/>
</dbReference>
<dbReference type="AlphaFoldDB" id="A0A9D3M3C4"/>
<dbReference type="InterPro" id="IPR038126">
    <property type="entry name" value="RAMP_sf"/>
</dbReference>
<keyword evidence="15" id="KW-1185">Reference proteome</keyword>
<keyword evidence="5 13" id="KW-0812">Transmembrane</keyword>
<dbReference type="GO" id="GO:0043235">
    <property type="term" value="C:receptor complex"/>
    <property type="evidence" value="ECO:0007669"/>
    <property type="project" value="TreeGrafter"/>
</dbReference>
<reference evidence="14" key="1">
    <citation type="submission" date="2021-01" db="EMBL/GenBank/DDBJ databases">
        <title>A chromosome-scale assembly of European eel, Anguilla anguilla.</title>
        <authorList>
            <person name="Henkel C."/>
            <person name="Jong-Raadsen S.A."/>
            <person name="Dufour S."/>
            <person name="Weltzien F.-A."/>
            <person name="Palstra A.P."/>
            <person name="Pelster B."/>
            <person name="Spaink H.P."/>
            <person name="Van Den Thillart G.E."/>
            <person name="Jansen H."/>
            <person name="Zahm M."/>
            <person name="Klopp C."/>
            <person name="Cedric C."/>
            <person name="Louis A."/>
            <person name="Berthelot C."/>
            <person name="Parey E."/>
            <person name="Roest Crollius H."/>
            <person name="Montfort J."/>
            <person name="Robinson-Rechavi M."/>
            <person name="Bucao C."/>
            <person name="Bouchez O."/>
            <person name="Gislard M."/>
            <person name="Lluch J."/>
            <person name="Milhes M."/>
            <person name="Lampietro C."/>
            <person name="Lopez Roques C."/>
            <person name="Donnadieu C."/>
            <person name="Braasch I."/>
            <person name="Desvignes T."/>
            <person name="Postlethwait J."/>
            <person name="Bobe J."/>
            <person name="Guiguen Y."/>
            <person name="Dirks R."/>
        </authorList>
    </citation>
    <scope>NUCLEOTIDE SEQUENCE</scope>
    <source>
        <strain evidence="14">Tag_6206</strain>
        <tissue evidence="14">Liver</tissue>
    </source>
</reference>
<keyword evidence="10" id="KW-0675">Receptor</keyword>
<keyword evidence="9" id="KW-1015">Disulfide bond</keyword>
<comment type="caution">
    <text evidence="14">The sequence shown here is derived from an EMBL/GenBank/DDBJ whole genome shotgun (WGS) entry which is preliminary data.</text>
</comment>
<dbReference type="GO" id="GO:0015026">
    <property type="term" value="F:coreceptor activity"/>
    <property type="evidence" value="ECO:0007669"/>
    <property type="project" value="InterPro"/>
</dbReference>
<evidence type="ECO:0000256" key="8">
    <source>
        <dbReference type="ARBA" id="ARBA00023136"/>
    </source>
</evidence>
<keyword evidence="11" id="KW-0325">Glycoprotein</keyword>
<evidence type="ECO:0000256" key="3">
    <source>
        <dbReference type="ARBA" id="ARBA00022448"/>
    </source>
</evidence>
<evidence type="ECO:0000313" key="15">
    <source>
        <dbReference type="Proteomes" id="UP001044222"/>
    </source>
</evidence>